<dbReference type="EMBL" id="JAUOEL010000006">
    <property type="protein sequence ID" value="MDO5975931.1"/>
    <property type="molecule type" value="Genomic_DNA"/>
</dbReference>
<keyword evidence="1" id="KW-0472">Membrane</keyword>
<feature type="transmembrane region" description="Helical" evidence="1">
    <location>
        <begin position="7"/>
        <end position="26"/>
    </location>
</feature>
<keyword evidence="3" id="KW-1185">Reference proteome</keyword>
<protein>
    <submittedName>
        <fullName evidence="2">DUF1573 domain-containing protein</fullName>
    </submittedName>
</protein>
<keyword evidence="1" id="KW-0812">Transmembrane</keyword>
<sequence>MNTIKKNSKGIIIILFTITCTVFFYSCKKKNGALHNTNIVFETKLYDFNKIPVKQEVNFVFKFLNTGQEPLQIKDVKTICGCTVPEWPKGQIPPNEIGEINVFYDAETPGKFNKPITVYYNGEDSPVKLTIEGEVLIINKAKEDDIFINAINEKYIDEN</sequence>
<gene>
    <name evidence="2" type="ORF">Q4Q40_17170</name>
</gene>
<dbReference type="Pfam" id="PF07610">
    <property type="entry name" value="DUF1573"/>
    <property type="match status" value="1"/>
</dbReference>
<dbReference type="PROSITE" id="PS51257">
    <property type="entry name" value="PROKAR_LIPOPROTEIN"/>
    <property type="match status" value="1"/>
</dbReference>
<comment type="caution">
    <text evidence="2">The sequence shown here is derived from an EMBL/GenBank/DDBJ whole genome shotgun (WGS) entry which is preliminary data.</text>
</comment>
<dbReference type="Gene3D" id="2.60.40.10">
    <property type="entry name" value="Immunoglobulins"/>
    <property type="match status" value="1"/>
</dbReference>
<keyword evidence="1" id="KW-1133">Transmembrane helix</keyword>
<organism evidence="2 3">
    <name type="scientific">Flavivirga jejuensis</name>
    <dbReference type="NCBI Taxonomy" id="870487"/>
    <lineage>
        <taxon>Bacteria</taxon>
        <taxon>Pseudomonadati</taxon>
        <taxon>Bacteroidota</taxon>
        <taxon>Flavobacteriia</taxon>
        <taxon>Flavobacteriales</taxon>
        <taxon>Flavobacteriaceae</taxon>
        <taxon>Flavivirga</taxon>
    </lineage>
</organism>
<dbReference type="PANTHER" id="PTHR37833">
    <property type="entry name" value="LIPOPROTEIN-RELATED"/>
    <property type="match status" value="1"/>
</dbReference>
<proteinExistence type="predicted"/>
<dbReference type="Proteomes" id="UP001176806">
    <property type="component" value="Unassembled WGS sequence"/>
</dbReference>
<dbReference type="InterPro" id="IPR013783">
    <property type="entry name" value="Ig-like_fold"/>
</dbReference>
<reference evidence="2" key="1">
    <citation type="submission" date="2023-07" db="EMBL/GenBank/DDBJ databases">
        <title>Two novel species in the genus Flavivirga.</title>
        <authorList>
            <person name="Kwon K."/>
        </authorList>
    </citation>
    <scope>NUCLEOTIDE SEQUENCE</scope>
    <source>
        <strain evidence="2">KACC 14158</strain>
    </source>
</reference>
<name>A0ABT8WS01_9FLAO</name>
<evidence type="ECO:0000256" key="1">
    <source>
        <dbReference type="SAM" id="Phobius"/>
    </source>
</evidence>
<dbReference type="InterPro" id="IPR011467">
    <property type="entry name" value="DUF1573"/>
</dbReference>
<evidence type="ECO:0000313" key="3">
    <source>
        <dbReference type="Proteomes" id="UP001176806"/>
    </source>
</evidence>
<evidence type="ECO:0000313" key="2">
    <source>
        <dbReference type="EMBL" id="MDO5975931.1"/>
    </source>
</evidence>
<dbReference type="PANTHER" id="PTHR37833:SF1">
    <property type="entry name" value="SIGNAL PEPTIDE PROTEIN"/>
    <property type="match status" value="1"/>
</dbReference>
<accession>A0ABT8WS01</accession>
<dbReference type="RefSeq" id="WP_303303167.1">
    <property type="nucleotide sequence ID" value="NZ_BAABDA010000046.1"/>
</dbReference>